<sequence>VAPQAISHAFYVPFLQSQNNLITLTTSSIEIYECTDVKIILRFSMPLFKTILTGFPLIINEKIHLIVISKQKTFDITVEDDEPQISDFPALDNLLKDSPVVFSTFQQDYKQAFIYTSNVQLMLNSGTKIQLISQIQQNVFPRAQTILQMSFSKEYLGILYKNVLNQNFIQVFRLGAKITQQTQPILLQDNIMRFILQDNNVLLLGCKLGLVINLQNNQQYQIICSMADPLCTCQNLIIDSQGRLNRLTQVNSEINFQVIATNLPQANTMIHLSSQNLFFIASYCGDSLLIKIDEKSIEILQEITNLAPIHQIKVDKEIKICGGAESFGYFGALQNGIDFGFQSILSGEFKNVRFICNLQRDYYLVETEFCAFIAVLNHDKLELYRELLIKELGLIQEIKVIDGKLLVHDDVSFIICEIVQDGVLLSQVTNFTAILSSFCQCICSSSYKTYFSLLNQANQIVTFEVRGRRLVLVDMFQLELQSRQIVYFAQISADQFCVQLMNSPHILQVNKSDCSLQQFQNHTDFMQLVGRNVRSTEEPTSLNTFPLTFQSSLICCPVRFVFMFDEKVFVCTEFSEVLIFSLQKTLLQKLDIDVAQYTCSEGEIYFLCGSKSFLYQNENLTEIHHGFVPIKGYRGTLGFSSREIAVSSQKSSFKQIKCAKQCGLVNSFAQIAGCTVVCVNQVVQKAEVVESIQIDKFKKLHKVQQFQSPNQGRSINGVKLLNKEFIQLAEYEIQVDELITKVSLLDQFVVVLTVKSDTAGYLYIFELDVKNNFVLKVKEDLQSPAWDCAQYKDKILVLCQNSLQMFEFKLNQLTKINFCNYFVLGIQLYVSGNTVYCLDIIRGLVKVEIDSTDFLKPKIFSINQPTAFTLFGKEALIATGDGSISKLIETKYGFQVQKQFLFGEVVQCFDQYDSKLFIGTQSGKIAELTFMDENQIKDKNMSEQVVEE</sequence>
<reference evidence="2" key="1">
    <citation type="submission" date="2015-07" db="EMBL/GenBank/DDBJ databases">
        <title>Adaptation to a free-living lifestyle via gene acquisitions in the diplomonad Trepomonas sp. PC1.</title>
        <authorList>
            <person name="Xu F."/>
            <person name="Jerlstrom-Hultqvist J."/>
            <person name="Kolisko M."/>
            <person name="Simpson A.G.B."/>
            <person name="Roger A.J."/>
            <person name="Svard S.G."/>
            <person name="Andersson J.O."/>
        </authorList>
    </citation>
    <scope>NUCLEOTIDE SEQUENCE</scope>
    <source>
        <strain evidence="2">PC1</strain>
    </source>
</reference>
<evidence type="ECO:0000313" key="2">
    <source>
        <dbReference type="EMBL" id="JAP92219.1"/>
    </source>
</evidence>
<protein>
    <recommendedName>
        <fullName evidence="1">RSE1/DDB1/CPSF1 C-terminal domain-containing protein</fullName>
    </recommendedName>
</protein>
<gene>
    <name evidence="2" type="ORF">TPC1_15915</name>
</gene>
<accession>A0A146K9Y2</accession>
<evidence type="ECO:0000259" key="1">
    <source>
        <dbReference type="Pfam" id="PF03178"/>
    </source>
</evidence>
<dbReference type="GO" id="GO:0003676">
    <property type="term" value="F:nucleic acid binding"/>
    <property type="evidence" value="ECO:0007669"/>
    <property type="project" value="InterPro"/>
</dbReference>
<organism evidence="2">
    <name type="scientific">Trepomonas sp. PC1</name>
    <dbReference type="NCBI Taxonomy" id="1076344"/>
    <lineage>
        <taxon>Eukaryota</taxon>
        <taxon>Metamonada</taxon>
        <taxon>Diplomonadida</taxon>
        <taxon>Hexamitidae</taxon>
        <taxon>Hexamitinae</taxon>
        <taxon>Trepomonas</taxon>
    </lineage>
</organism>
<dbReference type="AlphaFoldDB" id="A0A146K9Y2"/>
<feature type="non-terminal residue" evidence="2">
    <location>
        <position position="1"/>
    </location>
</feature>
<dbReference type="PANTHER" id="PTHR10644">
    <property type="entry name" value="DNA REPAIR/RNA PROCESSING CPSF FAMILY"/>
    <property type="match status" value="1"/>
</dbReference>
<proteinExistence type="predicted"/>
<dbReference type="EMBL" id="GDID01004387">
    <property type="protein sequence ID" value="JAP92219.1"/>
    <property type="molecule type" value="Transcribed_RNA"/>
</dbReference>
<dbReference type="InterPro" id="IPR050358">
    <property type="entry name" value="RSE1/DDB1/CFT1"/>
</dbReference>
<dbReference type="GO" id="GO:0005634">
    <property type="term" value="C:nucleus"/>
    <property type="evidence" value="ECO:0007669"/>
    <property type="project" value="InterPro"/>
</dbReference>
<name>A0A146K9Y2_9EUKA</name>
<dbReference type="Pfam" id="PF03178">
    <property type="entry name" value="CPSF_A"/>
    <property type="match status" value="1"/>
</dbReference>
<dbReference type="InterPro" id="IPR004871">
    <property type="entry name" value="RSE1/DDB1/CPSF1_C"/>
</dbReference>
<dbReference type="InterPro" id="IPR015943">
    <property type="entry name" value="WD40/YVTN_repeat-like_dom_sf"/>
</dbReference>
<dbReference type="Gene3D" id="2.130.10.10">
    <property type="entry name" value="YVTN repeat-like/Quinoprotein amine dehydrogenase"/>
    <property type="match status" value="2"/>
</dbReference>
<feature type="domain" description="RSE1/DDB1/CPSF1 C-terminal" evidence="1">
    <location>
        <begin position="756"/>
        <end position="851"/>
    </location>
</feature>